<evidence type="ECO:0000313" key="8">
    <source>
        <dbReference type="EMBL" id="TKS01516.1"/>
    </source>
</evidence>
<dbReference type="InterPro" id="IPR016177">
    <property type="entry name" value="DNA-bd_dom_sf"/>
</dbReference>
<comment type="caution">
    <text evidence="8">The sequence shown here is derived from an EMBL/GenBank/DDBJ whole genome shotgun (WGS) entry which is preliminary data.</text>
</comment>
<dbReference type="AlphaFoldDB" id="A0A4V6A859"/>
<dbReference type="SUPFAM" id="SSF54171">
    <property type="entry name" value="DNA-binding domain"/>
    <property type="match status" value="1"/>
</dbReference>
<feature type="compositionally biased region" description="Basic and acidic residues" evidence="6">
    <location>
        <begin position="33"/>
        <end position="48"/>
    </location>
</feature>
<keyword evidence="5" id="KW-0539">Nucleus</keyword>
<evidence type="ECO:0000256" key="3">
    <source>
        <dbReference type="ARBA" id="ARBA00023125"/>
    </source>
</evidence>
<organism evidence="8">
    <name type="scientific">Populus alba</name>
    <name type="common">White poplar</name>
    <dbReference type="NCBI Taxonomy" id="43335"/>
    <lineage>
        <taxon>Eukaryota</taxon>
        <taxon>Viridiplantae</taxon>
        <taxon>Streptophyta</taxon>
        <taxon>Embryophyta</taxon>
        <taxon>Tracheophyta</taxon>
        <taxon>Spermatophyta</taxon>
        <taxon>Magnoliopsida</taxon>
        <taxon>eudicotyledons</taxon>
        <taxon>Gunneridae</taxon>
        <taxon>Pentapetalae</taxon>
        <taxon>rosids</taxon>
        <taxon>fabids</taxon>
        <taxon>Malpighiales</taxon>
        <taxon>Salicaceae</taxon>
        <taxon>Saliceae</taxon>
        <taxon>Populus</taxon>
    </lineage>
</organism>
<dbReference type="PANTHER" id="PTHR12396">
    <property type="entry name" value="METHYL-CPG BINDING PROTEIN, MBD"/>
    <property type="match status" value="1"/>
</dbReference>
<accession>A0A4V6A859</accession>
<gene>
    <name evidence="8" type="ORF">D5086_0000172270</name>
</gene>
<dbReference type="CDD" id="cd01396">
    <property type="entry name" value="MeCP2_MBD"/>
    <property type="match status" value="1"/>
</dbReference>
<dbReference type="EMBL" id="RCHU01000567">
    <property type="protein sequence ID" value="TKS01516.1"/>
    <property type="molecule type" value="Genomic_DNA"/>
</dbReference>
<keyword evidence="2" id="KW-0805">Transcription regulation</keyword>
<dbReference type="GO" id="GO:0005634">
    <property type="term" value="C:nucleus"/>
    <property type="evidence" value="ECO:0007669"/>
    <property type="project" value="UniProtKB-SubCell"/>
</dbReference>
<feature type="compositionally biased region" description="Low complexity" evidence="6">
    <location>
        <begin position="137"/>
        <end position="147"/>
    </location>
</feature>
<reference evidence="8" key="1">
    <citation type="submission" date="2018-10" db="EMBL/GenBank/DDBJ databases">
        <title>Population genomic analysis revealed the cold adaptation of white poplar.</title>
        <authorList>
            <person name="Liu Y.-J."/>
        </authorList>
    </citation>
    <scope>NUCLEOTIDE SEQUENCE [LARGE SCALE GENOMIC DNA]</scope>
    <source>
        <strain evidence="8">PAL-ZL1</strain>
    </source>
</reference>
<feature type="region of interest" description="Disordered" evidence="6">
    <location>
        <begin position="126"/>
        <end position="147"/>
    </location>
</feature>
<feature type="domain" description="MBD" evidence="7">
    <location>
        <begin position="64"/>
        <end position="139"/>
    </location>
</feature>
<evidence type="ECO:0000256" key="5">
    <source>
        <dbReference type="ARBA" id="ARBA00023242"/>
    </source>
</evidence>
<name>A0A4V6A859_POPAL</name>
<evidence type="ECO:0000256" key="1">
    <source>
        <dbReference type="ARBA" id="ARBA00004123"/>
    </source>
</evidence>
<dbReference type="Gene3D" id="3.30.890.10">
    <property type="entry name" value="Methyl-cpg-binding Protein 2, Chain A"/>
    <property type="match status" value="1"/>
</dbReference>
<evidence type="ECO:0000256" key="6">
    <source>
        <dbReference type="SAM" id="MobiDB-lite"/>
    </source>
</evidence>
<dbReference type="InterPro" id="IPR001739">
    <property type="entry name" value="Methyl_CpG_DNA-bd"/>
</dbReference>
<dbReference type="PANTHER" id="PTHR12396:SF46">
    <property type="entry name" value="METHYL-CPG-BINDING DOMAIN-CONTAINING PROTEIN 6"/>
    <property type="match status" value="1"/>
</dbReference>
<sequence>MSDTATSAQVPGMNRPGPKSDDPLLQNGSSIDPNKHSTADETLNRTNDKGNQQPVTPVREKRRLSETDVVTSWLPPGWVVEDRVRTSGATAGTRDKYYIEPVSGRRFRSKKEVQYYLETGTLKKRGKATENVGADTNSAENSKSSKNKSGANINFAWNFDSFNVPDRTEWFLTEANEDTWTPFIDGKKVPLYDKEQWDFTFASMTTSSHGYRKH</sequence>
<feature type="region of interest" description="Disordered" evidence="6">
    <location>
        <begin position="1"/>
        <end position="67"/>
    </location>
</feature>
<protein>
    <submittedName>
        <fullName evidence="8">Methyl-CpG-binding domain-containing family protein</fullName>
    </submittedName>
</protein>
<proteinExistence type="predicted"/>
<keyword evidence="3" id="KW-0238">DNA-binding</keyword>
<keyword evidence="4" id="KW-0804">Transcription</keyword>
<dbReference type="GO" id="GO:0003677">
    <property type="term" value="F:DNA binding"/>
    <property type="evidence" value="ECO:0007669"/>
    <property type="project" value="UniProtKB-KW"/>
</dbReference>
<evidence type="ECO:0000256" key="2">
    <source>
        <dbReference type="ARBA" id="ARBA00023015"/>
    </source>
</evidence>
<evidence type="ECO:0000256" key="4">
    <source>
        <dbReference type="ARBA" id="ARBA00023163"/>
    </source>
</evidence>
<dbReference type="STRING" id="43335.A0A4V6A859"/>
<dbReference type="PROSITE" id="PS50982">
    <property type="entry name" value="MBD"/>
    <property type="match status" value="1"/>
</dbReference>
<dbReference type="Pfam" id="PF01429">
    <property type="entry name" value="MBD"/>
    <property type="match status" value="1"/>
</dbReference>
<comment type="subcellular location">
    <subcellularLocation>
        <location evidence="1">Nucleus</location>
    </subcellularLocation>
</comment>
<evidence type="ECO:0000259" key="7">
    <source>
        <dbReference type="PROSITE" id="PS50982"/>
    </source>
</evidence>